<reference evidence="5 6" key="1">
    <citation type="submission" date="2011-11" db="EMBL/GenBank/DDBJ databases">
        <title>Complete sequence of Spirochaeta sp. grapes.</title>
        <authorList>
            <consortium name="US DOE Joint Genome Institute"/>
            <person name="Lucas S."/>
            <person name="Han J."/>
            <person name="Lapidus A."/>
            <person name="Cheng J.-F."/>
            <person name="Goodwin L."/>
            <person name="Pitluck S."/>
            <person name="Peters L."/>
            <person name="Ovchinnikova G."/>
            <person name="Munk A.C."/>
            <person name="Detter J.C."/>
            <person name="Han C."/>
            <person name="Tapia R."/>
            <person name="Land M."/>
            <person name="Hauser L."/>
            <person name="Kyrpides N."/>
            <person name="Ivanova N."/>
            <person name="Pagani I."/>
            <person name="Ritalahtilisa K."/>
            <person name="Loeffler F."/>
            <person name="Woyke T."/>
        </authorList>
    </citation>
    <scope>NUCLEOTIDE SEQUENCE [LARGE SCALE GENOMIC DNA]</scope>
    <source>
        <strain evidence="6">ATCC BAA-1885 / DSM 22778 / Grapes</strain>
    </source>
</reference>
<evidence type="ECO:0000256" key="3">
    <source>
        <dbReference type="ARBA" id="ARBA00023163"/>
    </source>
</evidence>
<proteinExistence type="predicted"/>
<organism evidence="5 6">
    <name type="scientific">Sphaerochaeta pleomorpha (strain ATCC BAA-1885 / DSM 22778 / Grapes)</name>
    <dbReference type="NCBI Taxonomy" id="158190"/>
    <lineage>
        <taxon>Bacteria</taxon>
        <taxon>Pseudomonadati</taxon>
        <taxon>Spirochaetota</taxon>
        <taxon>Spirochaetia</taxon>
        <taxon>Spirochaetales</taxon>
        <taxon>Sphaerochaetaceae</taxon>
        <taxon>Sphaerochaeta</taxon>
    </lineage>
</organism>
<evidence type="ECO:0000313" key="5">
    <source>
        <dbReference type="EMBL" id="AEV30053.1"/>
    </source>
</evidence>
<dbReference type="AlphaFoldDB" id="G8QSC3"/>
<keyword evidence="6" id="KW-1185">Reference proteome</keyword>
<evidence type="ECO:0000259" key="4">
    <source>
        <dbReference type="PROSITE" id="PS50932"/>
    </source>
</evidence>
<keyword evidence="1" id="KW-0805">Transcription regulation</keyword>
<dbReference type="SUPFAM" id="SSF53822">
    <property type="entry name" value="Periplasmic binding protein-like I"/>
    <property type="match status" value="1"/>
</dbReference>
<dbReference type="GO" id="GO:0003700">
    <property type="term" value="F:DNA-binding transcription factor activity"/>
    <property type="evidence" value="ECO:0007669"/>
    <property type="project" value="TreeGrafter"/>
</dbReference>
<dbReference type="Gene3D" id="1.10.260.40">
    <property type="entry name" value="lambda repressor-like DNA-binding domains"/>
    <property type="match status" value="1"/>
</dbReference>
<dbReference type="OrthoDB" id="305766at2"/>
<keyword evidence="3" id="KW-0804">Transcription</keyword>
<dbReference type="CDD" id="cd01392">
    <property type="entry name" value="HTH_LacI"/>
    <property type="match status" value="1"/>
</dbReference>
<dbReference type="Gene3D" id="3.40.50.2300">
    <property type="match status" value="2"/>
</dbReference>
<dbReference type="GO" id="GO:0000976">
    <property type="term" value="F:transcription cis-regulatory region binding"/>
    <property type="evidence" value="ECO:0007669"/>
    <property type="project" value="TreeGrafter"/>
</dbReference>
<evidence type="ECO:0000256" key="1">
    <source>
        <dbReference type="ARBA" id="ARBA00023015"/>
    </source>
</evidence>
<evidence type="ECO:0000256" key="2">
    <source>
        <dbReference type="ARBA" id="ARBA00023125"/>
    </source>
</evidence>
<dbReference type="InterPro" id="IPR028082">
    <property type="entry name" value="Peripla_BP_I"/>
</dbReference>
<keyword evidence="2" id="KW-0238">DNA-binding</keyword>
<gene>
    <name evidence="5" type="ordered locus">SpiGrapes_2277</name>
</gene>
<dbReference type="Pfam" id="PF13377">
    <property type="entry name" value="Peripla_BP_3"/>
    <property type="match status" value="1"/>
</dbReference>
<dbReference type="eggNOG" id="COG1609">
    <property type="taxonomic scope" value="Bacteria"/>
</dbReference>
<dbReference type="HOGENOM" id="CLU_037628_1_2_12"/>
<sequence length="339" mass="37716">MATIKDISKLSGVSPSAVSRILNHDSSLSVSNETKIKVLAAAEELEYVTIKERKRNSVKEKRLTIAIVEWYSESALIEDPYYLYLEKMVEKKLAQEDIDTFKIVNIDGTYTSAVNAQVDGLIAIGRFSPSQVTQLTSFSPYIVFLDSSPDPSLYDSLLINTEQGITLAMKHLFELGHTKIGFVCGHVIDDNGGEGFDLRKKAYYAFMKENNLFSPSLIFEGDRLSYEQGRILTKRILDEKERPTALVVANDTMATGVLSLLQESGLSVPSDMSLVGFNDLPSVKFLDPPLTSVQIPMQLLAMTAVDLLRQRITGDYPVPLKIFLPTMLKVRKSTAIPHK</sequence>
<dbReference type="STRING" id="158190.SpiGrapes_2277"/>
<dbReference type="PANTHER" id="PTHR30146:SF149">
    <property type="entry name" value="HTH-TYPE TRANSCRIPTIONAL REGULATOR EBGR"/>
    <property type="match status" value="1"/>
</dbReference>
<accession>G8QSC3</accession>
<protein>
    <submittedName>
        <fullName evidence="5">Transcriptional regulator</fullName>
    </submittedName>
</protein>
<dbReference type="Proteomes" id="UP000005632">
    <property type="component" value="Chromosome"/>
</dbReference>
<evidence type="ECO:0000313" key="6">
    <source>
        <dbReference type="Proteomes" id="UP000005632"/>
    </source>
</evidence>
<name>G8QSC3_SPHPG</name>
<dbReference type="Pfam" id="PF00356">
    <property type="entry name" value="LacI"/>
    <property type="match status" value="1"/>
</dbReference>
<dbReference type="SMART" id="SM00354">
    <property type="entry name" value="HTH_LACI"/>
    <property type="match status" value="1"/>
</dbReference>
<feature type="domain" description="HTH lacI-type" evidence="4">
    <location>
        <begin position="2"/>
        <end position="59"/>
    </location>
</feature>
<dbReference type="InterPro" id="IPR046335">
    <property type="entry name" value="LacI/GalR-like_sensor"/>
</dbReference>
<dbReference type="CDD" id="cd01544">
    <property type="entry name" value="PBP1_GalR"/>
    <property type="match status" value="1"/>
</dbReference>
<dbReference type="SUPFAM" id="SSF47413">
    <property type="entry name" value="lambda repressor-like DNA-binding domains"/>
    <property type="match status" value="1"/>
</dbReference>
<dbReference type="RefSeq" id="WP_014270894.1">
    <property type="nucleotide sequence ID" value="NC_016633.1"/>
</dbReference>
<dbReference type="InterPro" id="IPR010982">
    <property type="entry name" value="Lambda_DNA-bd_dom_sf"/>
</dbReference>
<dbReference type="PANTHER" id="PTHR30146">
    <property type="entry name" value="LACI-RELATED TRANSCRIPTIONAL REPRESSOR"/>
    <property type="match status" value="1"/>
</dbReference>
<dbReference type="KEGG" id="sgp:SpiGrapes_2277"/>
<dbReference type="InterPro" id="IPR000843">
    <property type="entry name" value="HTH_LacI"/>
</dbReference>
<dbReference type="EMBL" id="CP003155">
    <property type="protein sequence ID" value="AEV30053.1"/>
    <property type="molecule type" value="Genomic_DNA"/>
</dbReference>
<dbReference type="PROSITE" id="PS50932">
    <property type="entry name" value="HTH_LACI_2"/>
    <property type="match status" value="1"/>
</dbReference>